<sequence length="366" mass="40386">MRSGVAEGTPLGFLQGECDMVWHEKTHRISAGDAASAWTAYKDLLVYVVWRKAHHLGVLQWKWVVHLIHVCQLYKAREVIPQNPYGRHHIEPAILLLTTVAIVWSDTVWHERRYIDVEALSATVVEVFGSASDPSATSYYSNEGPWAEVARQLKWANTEKHRKRLKQRWERKRSKENCKGCAGHAIAHPTGCVTTGPAGIAGRRLREREKHPFDQDIQGPEEGDSVRERGTARISSQWSRVCRRSSYQPRPAPDPASGPATGPATGPAGSASPTGSARDRRAPSTLVTPSSEDTAAKWRKAQAAKASPPPPAPAAGPSGNGNAQSRLYPPVAHQCRRCRGYGHFAKVCPANSPPPRGRGFFPYRRR</sequence>
<feature type="compositionally biased region" description="Low complexity" evidence="1">
    <location>
        <begin position="315"/>
        <end position="325"/>
    </location>
</feature>
<feature type="region of interest" description="Disordered" evidence="1">
    <location>
        <begin position="346"/>
        <end position="366"/>
    </location>
</feature>
<evidence type="ECO:0000313" key="2">
    <source>
        <dbReference type="EMBL" id="EEN50994.1"/>
    </source>
</evidence>
<dbReference type="InParanoid" id="C3Z8W2"/>
<evidence type="ECO:0000256" key="1">
    <source>
        <dbReference type="SAM" id="MobiDB-lite"/>
    </source>
</evidence>
<name>C3Z8W2_BRAFL</name>
<dbReference type="AlphaFoldDB" id="C3Z8W2"/>
<organism>
    <name type="scientific">Branchiostoma floridae</name>
    <name type="common">Florida lancelet</name>
    <name type="synonym">Amphioxus</name>
    <dbReference type="NCBI Taxonomy" id="7739"/>
    <lineage>
        <taxon>Eukaryota</taxon>
        <taxon>Metazoa</taxon>
        <taxon>Chordata</taxon>
        <taxon>Cephalochordata</taxon>
        <taxon>Leptocardii</taxon>
        <taxon>Amphioxiformes</taxon>
        <taxon>Branchiostomatidae</taxon>
        <taxon>Branchiostoma</taxon>
    </lineage>
</organism>
<protein>
    <recommendedName>
        <fullName evidence="3">CCHC-type domain-containing protein</fullName>
    </recommendedName>
</protein>
<accession>C3Z8W2</accession>
<proteinExistence type="predicted"/>
<reference evidence="2" key="1">
    <citation type="journal article" date="2008" name="Nature">
        <title>The amphioxus genome and the evolution of the chordate karyotype.</title>
        <authorList>
            <consortium name="US DOE Joint Genome Institute (JGI-PGF)"/>
            <person name="Putnam N.H."/>
            <person name="Butts T."/>
            <person name="Ferrier D.E.K."/>
            <person name="Furlong R.F."/>
            <person name="Hellsten U."/>
            <person name="Kawashima T."/>
            <person name="Robinson-Rechavi M."/>
            <person name="Shoguchi E."/>
            <person name="Terry A."/>
            <person name="Yu J.-K."/>
            <person name="Benito-Gutierrez E.L."/>
            <person name="Dubchak I."/>
            <person name="Garcia-Fernandez J."/>
            <person name="Gibson-Brown J.J."/>
            <person name="Grigoriev I.V."/>
            <person name="Horton A.C."/>
            <person name="de Jong P.J."/>
            <person name="Jurka J."/>
            <person name="Kapitonov V.V."/>
            <person name="Kohara Y."/>
            <person name="Kuroki Y."/>
            <person name="Lindquist E."/>
            <person name="Lucas S."/>
            <person name="Osoegawa K."/>
            <person name="Pennacchio L.A."/>
            <person name="Salamov A.A."/>
            <person name="Satou Y."/>
            <person name="Sauka-Spengler T."/>
            <person name="Schmutz J."/>
            <person name="Shin-I T."/>
            <person name="Toyoda A."/>
            <person name="Bronner-Fraser M."/>
            <person name="Fujiyama A."/>
            <person name="Holland L.Z."/>
            <person name="Holland P.W.H."/>
            <person name="Satoh N."/>
            <person name="Rokhsar D.S."/>
        </authorList>
    </citation>
    <scope>NUCLEOTIDE SEQUENCE [LARGE SCALE GENOMIC DNA]</scope>
    <source>
        <strain evidence="2">S238N-H82</strain>
        <tissue evidence="2">Testes</tissue>
    </source>
</reference>
<feature type="region of interest" description="Disordered" evidence="1">
    <location>
        <begin position="210"/>
        <end position="328"/>
    </location>
</feature>
<feature type="compositionally biased region" description="Low complexity" evidence="1">
    <location>
        <begin position="357"/>
        <end position="366"/>
    </location>
</feature>
<gene>
    <name evidence="2" type="ORF">BRAFLDRAFT_99271</name>
</gene>
<evidence type="ECO:0008006" key="3">
    <source>
        <dbReference type="Google" id="ProtNLM"/>
    </source>
</evidence>
<dbReference type="EMBL" id="GG666597">
    <property type="protein sequence ID" value="EEN50994.1"/>
    <property type="molecule type" value="Genomic_DNA"/>
</dbReference>
<feature type="compositionally biased region" description="Low complexity" evidence="1">
    <location>
        <begin position="257"/>
        <end position="276"/>
    </location>
</feature>